<dbReference type="HOGENOM" id="CLU_286191_0_0_1"/>
<feature type="transmembrane region" description="Helical" evidence="6">
    <location>
        <begin position="126"/>
        <end position="147"/>
    </location>
</feature>
<feature type="transmembrane region" description="Helical" evidence="6">
    <location>
        <begin position="800"/>
        <end position="823"/>
    </location>
</feature>
<protein>
    <recommendedName>
        <fullName evidence="7">SLC26A/SulP transporter domain-containing protein</fullName>
    </recommendedName>
</protein>
<dbReference type="VEuPathDB" id="FungiDB:CHGG_00491"/>
<feature type="transmembrane region" description="Helical" evidence="6">
    <location>
        <begin position="560"/>
        <end position="580"/>
    </location>
</feature>
<feature type="compositionally biased region" description="Low complexity" evidence="5">
    <location>
        <begin position="80"/>
        <end position="122"/>
    </location>
</feature>
<keyword evidence="4 6" id="KW-0472">Membrane</keyword>
<evidence type="ECO:0000256" key="6">
    <source>
        <dbReference type="SAM" id="Phobius"/>
    </source>
</evidence>
<feature type="transmembrane region" description="Helical" evidence="6">
    <location>
        <begin position="862"/>
        <end position="889"/>
    </location>
</feature>
<dbReference type="PANTHER" id="PTHR11814">
    <property type="entry name" value="SULFATE TRANSPORTER"/>
    <property type="match status" value="1"/>
</dbReference>
<feature type="transmembrane region" description="Helical" evidence="6">
    <location>
        <begin position="635"/>
        <end position="654"/>
    </location>
</feature>
<keyword evidence="9" id="KW-1185">Reference proteome</keyword>
<gene>
    <name evidence="8" type="ORF">CHGG_00491</name>
</gene>
<evidence type="ECO:0000256" key="1">
    <source>
        <dbReference type="ARBA" id="ARBA00004141"/>
    </source>
</evidence>
<evidence type="ECO:0000256" key="3">
    <source>
        <dbReference type="ARBA" id="ARBA00022989"/>
    </source>
</evidence>
<feature type="region of interest" description="Disordered" evidence="5">
    <location>
        <begin position="73"/>
        <end position="122"/>
    </location>
</feature>
<sequence>MRDMDKIGSRSVGRGIDGRDVFTQAAPGYNATVPVILDFTSATRCWFNLRPSTVSGFGANSPDFDLIGEERESGSRVFGPTTSTDSTPTPTHLSTTTSADASATPPAASSAPPNSTPGRSGLGVEAAAGIGTGVAVGMMVICGVLAWSWRRRRRGIREGDQEGGDQEHYQASRTSSNEELLEKQKPSAPAQLVDPRRDGYRYGHYGAKAKFIAELSSAHHTPPEIGSSQILDPRHPLAAPGRGPFLHRGQSSALMFPNCPLIPVRPLRAWDLQDVTSILHPFTPICAQRCPFRLAGNRVEATNADKAIPDLPITTYRSILGEEQHVSLFCVTAYTSYSMVPTINSGVPLGVIIIQVYMGVPRPKDLISMRLSPRVIALPTYYILPLIYRLLVRYGGLLSRHTSRPRLVPNEYFSTLVVPSAMETLAKAKHALATDFTWSRGKRLAVTGSRALPGAAGEYVASKFPIIGWLPRYRPRWLINDVVAGLTVGLMLIPQGLSYARIATVPAQYGLLSSWLPSVIYALMGTTKDLSTGPTSLISLLTAEIIASLREEREWTAPQIASAVATMMGIYGLVIGLLKLGFLLEFISLPVLSGFISAVAITIILNQMDALLGEPNVGDGTATQIHDIFQQLPQANGYACAVGFTGIFLLAALDQAGKRWGGGNKVVWFLSMTRAFIALVIFTGVGYAVNKPRGSPDDFLFEITKVEFNYQDMKSPRVPSARLLSRVASQSVAVFIGSAVEHTAIARSFGVRNNYMSDQSQELTYYGVTNIVNSFFHAVGVGGAMSRTAVNSACNVKSPLSGVVTTAVVLVCIFELTGALYWVPKATLAAIIITACWPLISPPSVFYRYWKTSLADFVSSMIAFWVSLFVSTEIGIASSVGFNIVYVLLRQVFARVSTIPDPRSELAIAIDGAGNTPPSVSADTCVFQFNDSVFFPNAYRAKTSIIETLKTHHAPAVNSAESPEAERGWSVTRENRLAKLRRPCTHLETLIAEIRAYGGPGVLVRFSGMSEYVQQRFERAGWDIISGNDTPEGLEENQVVRSYRNVVCAANAPRNNESTTRVESEEEEKGQEMIVASHIE</sequence>
<feature type="transmembrane region" description="Helical" evidence="6">
    <location>
        <begin position="477"/>
        <end position="497"/>
    </location>
</feature>
<feature type="compositionally biased region" description="Basic and acidic residues" evidence="5">
    <location>
        <begin position="157"/>
        <end position="170"/>
    </location>
</feature>
<feature type="transmembrane region" description="Helical" evidence="6">
    <location>
        <begin position="587"/>
        <end position="605"/>
    </location>
</feature>
<evidence type="ECO:0000313" key="8">
    <source>
        <dbReference type="EMBL" id="EAQ92256.1"/>
    </source>
</evidence>
<comment type="subcellular location">
    <subcellularLocation>
        <location evidence="1">Membrane</location>
        <topology evidence="1">Multi-pass membrane protein</topology>
    </subcellularLocation>
</comment>
<dbReference type="GO" id="GO:0055085">
    <property type="term" value="P:transmembrane transport"/>
    <property type="evidence" value="ECO:0007669"/>
    <property type="project" value="InterPro"/>
</dbReference>
<evidence type="ECO:0000259" key="7">
    <source>
        <dbReference type="Pfam" id="PF00916"/>
    </source>
</evidence>
<dbReference type="InterPro" id="IPR011547">
    <property type="entry name" value="SLC26A/SulP_dom"/>
</dbReference>
<evidence type="ECO:0000256" key="5">
    <source>
        <dbReference type="SAM" id="MobiDB-lite"/>
    </source>
</evidence>
<dbReference type="InParanoid" id="Q2HH13"/>
<dbReference type="eggNOG" id="KOG0236">
    <property type="taxonomic scope" value="Eukaryota"/>
</dbReference>
<reference evidence="9" key="1">
    <citation type="journal article" date="2015" name="Genome Announc.">
        <title>Draft genome sequence of the cellulolytic fungus Chaetomium globosum.</title>
        <authorList>
            <person name="Cuomo C.A."/>
            <person name="Untereiner W.A."/>
            <person name="Ma L.-J."/>
            <person name="Grabherr M."/>
            <person name="Birren B.W."/>
        </authorList>
    </citation>
    <scope>NUCLEOTIDE SEQUENCE [LARGE SCALE GENOMIC DNA]</scope>
    <source>
        <strain evidence="9">ATCC 6205 / CBS 148.51 / DSM 1962 / NBRC 6347 / NRRL 1970</strain>
    </source>
</reference>
<proteinExistence type="predicted"/>
<feature type="region of interest" description="Disordered" evidence="5">
    <location>
        <begin position="1054"/>
        <end position="1080"/>
    </location>
</feature>
<evidence type="ECO:0000313" key="9">
    <source>
        <dbReference type="Proteomes" id="UP000001056"/>
    </source>
</evidence>
<feature type="region of interest" description="Disordered" evidence="5">
    <location>
        <begin position="157"/>
        <end position="197"/>
    </location>
</feature>
<feature type="domain" description="SLC26A/SulP transporter" evidence="7">
    <location>
        <begin position="478"/>
        <end position="862"/>
    </location>
</feature>
<dbReference type="AlphaFoldDB" id="Q2HH13"/>
<keyword evidence="3 6" id="KW-1133">Transmembrane helix</keyword>
<dbReference type="GO" id="GO:0016020">
    <property type="term" value="C:membrane"/>
    <property type="evidence" value="ECO:0007669"/>
    <property type="project" value="UniProtKB-SubCell"/>
</dbReference>
<keyword evidence="2 6" id="KW-0812">Transmembrane</keyword>
<name>Q2HH13_CHAGB</name>
<dbReference type="STRING" id="306901.Q2HH13"/>
<dbReference type="Pfam" id="PF00916">
    <property type="entry name" value="Sulfate_transp"/>
    <property type="match status" value="1"/>
</dbReference>
<dbReference type="GeneID" id="4387850"/>
<feature type="transmembrane region" description="Helical" evidence="6">
    <location>
        <begin position="830"/>
        <end position="850"/>
    </location>
</feature>
<dbReference type="OrthoDB" id="288203at2759"/>
<feature type="transmembrane region" description="Helical" evidence="6">
    <location>
        <begin position="666"/>
        <end position="689"/>
    </location>
</feature>
<dbReference type="Proteomes" id="UP000001056">
    <property type="component" value="Unassembled WGS sequence"/>
</dbReference>
<evidence type="ECO:0000256" key="4">
    <source>
        <dbReference type="ARBA" id="ARBA00023136"/>
    </source>
</evidence>
<dbReference type="RefSeq" id="XP_001219712.1">
    <property type="nucleotide sequence ID" value="XM_001219711.1"/>
</dbReference>
<accession>Q2HH13</accession>
<dbReference type="InterPro" id="IPR001902">
    <property type="entry name" value="SLC26A/SulP_fam"/>
</dbReference>
<organism evidence="8 9">
    <name type="scientific">Chaetomium globosum (strain ATCC 6205 / CBS 148.51 / DSM 1962 / NBRC 6347 / NRRL 1970)</name>
    <name type="common">Soil fungus</name>
    <dbReference type="NCBI Taxonomy" id="306901"/>
    <lineage>
        <taxon>Eukaryota</taxon>
        <taxon>Fungi</taxon>
        <taxon>Dikarya</taxon>
        <taxon>Ascomycota</taxon>
        <taxon>Pezizomycotina</taxon>
        <taxon>Sordariomycetes</taxon>
        <taxon>Sordariomycetidae</taxon>
        <taxon>Sordariales</taxon>
        <taxon>Chaetomiaceae</taxon>
        <taxon>Chaetomium</taxon>
    </lineage>
</organism>
<evidence type="ECO:0000256" key="2">
    <source>
        <dbReference type="ARBA" id="ARBA00022692"/>
    </source>
</evidence>
<feature type="transmembrane region" description="Helical" evidence="6">
    <location>
        <begin position="371"/>
        <end position="391"/>
    </location>
</feature>
<dbReference type="EMBL" id="CH408029">
    <property type="protein sequence ID" value="EAQ92256.1"/>
    <property type="molecule type" value="Genomic_DNA"/>
</dbReference>